<accession>A0A085M692</accession>
<dbReference type="Proteomes" id="UP000030764">
    <property type="component" value="Unassembled WGS sequence"/>
</dbReference>
<name>A0A085M692_9BILA</name>
<protein>
    <submittedName>
        <fullName evidence="2">Uncharacterized protein</fullName>
    </submittedName>
</protein>
<sequence length="89" mass="10192">MYGNAVCYFHETTGFRNPPALFYSIIHSTLTMGLRGLQNLRQMIQAKINHANEDLRINPDRSRASRENQCKNVSTIRTNCCSCLVTHTF</sequence>
<organism evidence="2 3">
    <name type="scientific">Trichuris suis</name>
    <name type="common">pig whipworm</name>
    <dbReference type="NCBI Taxonomy" id="68888"/>
    <lineage>
        <taxon>Eukaryota</taxon>
        <taxon>Metazoa</taxon>
        <taxon>Ecdysozoa</taxon>
        <taxon>Nematoda</taxon>
        <taxon>Enoplea</taxon>
        <taxon>Dorylaimia</taxon>
        <taxon>Trichinellida</taxon>
        <taxon>Trichuridae</taxon>
        <taxon>Trichuris</taxon>
    </lineage>
</organism>
<evidence type="ECO:0000313" key="3">
    <source>
        <dbReference type="Proteomes" id="UP000030764"/>
    </source>
</evidence>
<feature type="transmembrane region" description="Helical" evidence="1">
    <location>
        <begin position="20"/>
        <end position="37"/>
    </location>
</feature>
<evidence type="ECO:0000313" key="2">
    <source>
        <dbReference type="EMBL" id="KFD52738.1"/>
    </source>
</evidence>
<evidence type="ECO:0000256" key="1">
    <source>
        <dbReference type="SAM" id="Phobius"/>
    </source>
</evidence>
<dbReference type="EMBL" id="KL363224">
    <property type="protein sequence ID" value="KFD52738.1"/>
    <property type="molecule type" value="Genomic_DNA"/>
</dbReference>
<proteinExistence type="predicted"/>
<keyword evidence="1" id="KW-0812">Transmembrane</keyword>
<keyword evidence="1" id="KW-1133">Transmembrane helix</keyword>
<gene>
    <name evidence="2" type="ORF">M513_06394</name>
</gene>
<keyword evidence="3" id="KW-1185">Reference proteome</keyword>
<reference evidence="2 3" key="1">
    <citation type="journal article" date="2014" name="Nat. Genet.">
        <title>Genome and transcriptome of the porcine whipworm Trichuris suis.</title>
        <authorList>
            <person name="Jex A.R."/>
            <person name="Nejsum P."/>
            <person name="Schwarz E.M."/>
            <person name="Hu L."/>
            <person name="Young N.D."/>
            <person name="Hall R.S."/>
            <person name="Korhonen P.K."/>
            <person name="Liao S."/>
            <person name="Thamsborg S."/>
            <person name="Xia J."/>
            <person name="Xu P."/>
            <person name="Wang S."/>
            <person name="Scheerlinck J.P."/>
            <person name="Hofmann A."/>
            <person name="Sternberg P.W."/>
            <person name="Wang J."/>
            <person name="Gasser R.B."/>
        </authorList>
    </citation>
    <scope>NUCLEOTIDE SEQUENCE [LARGE SCALE GENOMIC DNA]</scope>
    <source>
        <strain evidence="2">DCEP-RM93M</strain>
    </source>
</reference>
<dbReference type="AlphaFoldDB" id="A0A085M692"/>
<keyword evidence="1" id="KW-0472">Membrane</keyword>